<dbReference type="AlphaFoldDB" id="J5TER9"/>
<feature type="transmembrane region" description="Helical" evidence="7">
    <location>
        <begin position="365"/>
        <end position="385"/>
    </location>
</feature>
<dbReference type="InterPro" id="IPR036259">
    <property type="entry name" value="MFS_trans_sf"/>
</dbReference>
<dbReference type="GO" id="GO:0016020">
    <property type="term" value="C:membrane"/>
    <property type="evidence" value="ECO:0007669"/>
    <property type="project" value="UniProtKB-SubCell"/>
</dbReference>
<dbReference type="FunFam" id="1.20.1250.20:FF:000018">
    <property type="entry name" value="MFS transporter permease"/>
    <property type="match status" value="1"/>
</dbReference>
<evidence type="ECO:0000256" key="6">
    <source>
        <dbReference type="SAM" id="MobiDB-lite"/>
    </source>
</evidence>
<evidence type="ECO:0000256" key="3">
    <source>
        <dbReference type="ARBA" id="ARBA00022692"/>
    </source>
</evidence>
<feature type="transmembrane region" description="Helical" evidence="7">
    <location>
        <begin position="460"/>
        <end position="480"/>
    </location>
</feature>
<proteinExistence type="predicted"/>
<dbReference type="Pfam" id="PF07690">
    <property type="entry name" value="MFS_1"/>
    <property type="match status" value="1"/>
</dbReference>
<dbReference type="OrthoDB" id="3639251at2759"/>
<feature type="transmembrane region" description="Helical" evidence="7">
    <location>
        <begin position="338"/>
        <end position="358"/>
    </location>
</feature>
<evidence type="ECO:0000259" key="8">
    <source>
        <dbReference type="PROSITE" id="PS50850"/>
    </source>
</evidence>
<feature type="transmembrane region" description="Helical" evidence="7">
    <location>
        <begin position="391"/>
        <end position="415"/>
    </location>
</feature>
<feature type="transmembrane region" description="Helical" evidence="7">
    <location>
        <begin position="108"/>
        <end position="126"/>
    </location>
</feature>
<feature type="transmembrane region" description="Helical" evidence="7">
    <location>
        <begin position="427"/>
        <end position="448"/>
    </location>
</feature>
<keyword evidence="4 7" id="KW-1133">Transmembrane helix</keyword>
<comment type="caution">
    <text evidence="9">The sequence shown here is derived from an EMBL/GenBank/DDBJ whole genome shotgun (WGS) entry which is preliminary data.</text>
</comment>
<dbReference type="GeneID" id="25991825"/>
<feature type="transmembrane region" description="Helical" evidence="7">
    <location>
        <begin position="301"/>
        <end position="326"/>
    </location>
</feature>
<evidence type="ECO:0000256" key="2">
    <source>
        <dbReference type="ARBA" id="ARBA00022448"/>
    </source>
</evidence>
<accession>J5TER9</accession>
<feature type="transmembrane region" description="Helical" evidence="7">
    <location>
        <begin position="231"/>
        <end position="253"/>
    </location>
</feature>
<dbReference type="PANTHER" id="PTHR43791">
    <property type="entry name" value="PERMEASE-RELATED"/>
    <property type="match status" value="1"/>
</dbReference>
<dbReference type="SUPFAM" id="SSF103473">
    <property type="entry name" value="MFS general substrate transporter"/>
    <property type="match status" value="1"/>
</dbReference>
<comment type="subcellular location">
    <subcellularLocation>
        <location evidence="1">Membrane</location>
        <topology evidence="1">Multi-pass membrane protein</topology>
    </subcellularLocation>
</comment>
<dbReference type="GO" id="GO:0022857">
    <property type="term" value="F:transmembrane transporter activity"/>
    <property type="evidence" value="ECO:0007669"/>
    <property type="project" value="InterPro"/>
</dbReference>
<keyword evidence="5 7" id="KW-0472">Membrane</keyword>
<dbReference type="PROSITE" id="PS50850">
    <property type="entry name" value="MFS"/>
    <property type="match status" value="1"/>
</dbReference>
<name>J5TER9_TRIAS</name>
<dbReference type="Proteomes" id="UP000002748">
    <property type="component" value="Unassembled WGS sequence"/>
</dbReference>
<feature type="transmembrane region" description="Helical" evidence="7">
    <location>
        <begin position="138"/>
        <end position="157"/>
    </location>
</feature>
<dbReference type="PANTHER" id="PTHR43791:SF3">
    <property type="entry name" value="MAJOR FACILITATOR SUPERFAMILY (MFS) PROFILE DOMAIN-CONTAINING PROTEIN"/>
    <property type="match status" value="1"/>
</dbReference>
<protein>
    <submittedName>
        <fullName evidence="9">Phthalate transporter, putative</fullName>
    </submittedName>
</protein>
<dbReference type="RefSeq" id="XP_014181935.1">
    <property type="nucleotide sequence ID" value="XM_014326460.1"/>
</dbReference>
<organism evidence="9 10">
    <name type="scientific">Trichosporon asahii var. asahii (strain ATCC 90039 / CBS 2479 / JCM 2466 / KCTC 7840 / NBRC 103889/ NCYC 2677 / UAMH 7654)</name>
    <name type="common">Yeast</name>
    <dbReference type="NCBI Taxonomy" id="1186058"/>
    <lineage>
        <taxon>Eukaryota</taxon>
        <taxon>Fungi</taxon>
        <taxon>Dikarya</taxon>
        <taxon>Basidiomycota</taxon>
        <taxon>Agaricomycotina</taxon>
        <taxon>Tremellomycetes</taxon>
        <taxon>Trichosporonales</taxon>
        <taxon>Trichosporonaceae</taxon>
        <taxon>Trichosporon</taxon>
    </lineage>
</organism>
<evidence type="ECO:0000313" key="9">
    <source>
        <dbReference type="EMBL" id="EJT50561.1"/>
    </source>
</evidence>
<dbReference type="HOGENOM" id="CLU_001265_0_1_1"/>
<dbReference type="InterPro" id="IPR011701">
    <property type="entry name" value="MFS"/>
</dbReference>
<feature type="transmembrane region" description="Helical" evidence="7">
    <location>
        <begin position="64"/>
        <end position="81"/>
    </location>
</feature>
<evidence type="ECO:0000256" key="4">
    <source>
        <dbReference type="ARBA" id="ARBA00022989"/>
    </source>
</evidence>
<evidence type="ECO:0000256" key="7">
    <source>
        <dbReference type="SAM" id="Phobius"/>
    </source>
</evidence>
<keyword evidence="3 7" id="KW-0812">Transmembrane</keyword>
<evidence type="ECO:0000256" key="1">
    <source>
        <dbReference type="ARBA" id="ARBA00004141"/>
    </source>
</evidence>
<evidence type="ECO:0000313" key="10">
    <source>
        <dbReference type="Proteomes" id="UP000002748"/>
    </source>
</evidence>
<keyword evidence="2" id="KW-0813">Transport</keyword>
<reference evidence="9 10" key="1">
    <citation type="journal article" date="2012" name="Eukaryot. Cell">
        <title>Draft genome sequence of CBS 2479, the standard type strain of Trichosporon asahii.</title>
        <authorList>
            <person name="Yang R.Y."/>
            <person name="Li H.T."/>
            <person name="Zhu H."/>
            <person name="Zhou G.P."/>
            <person name="Wang M."/>
            <person name="Wang L."/>
        </authorList>
    </citation>
    <scope>NUCLEOTIDE SEQUENCE [LARGE SCALE GENOMIC DNA]</scope>
    <source>
        <strain evidence="10">ATCC 90039 / CBS 2479 / JCM 2466 / KCTC 7840 / NCYC 2677 / UAMH 7654</strain>
    </source>
</reference>
<feature type="region of interest" description="Disordered" evidence="6">
    <location>
        <begin position="1"/>
        <end position="21"/>
    </location>
</feature>
<feature type="transmembrane region" description="Helical" evidence="7">
    <location>
        <begin position="201"/>
        <end position="219"/>
    </location>
</feature>
<dbReference type="EMBL" id="ALBS01000098">
    <property type="protein sequence ID" value="EJT50561.1"/>
    <property type="molecule type" value="Genomic_DNA"/>
</dbReference>
<sequence length="505" mass="56324">MATTQQQVPDSNASSGIDSEKQSIQYVEDRDMKNELEETGYIRTYADIDEGFDPKEVRRIVRKVDLHLIPILAAMYCISLIDRTNLSMARSANGKLMNKELSLDQGNYYSVATMIFFIPYIILEIPSQLGLRKYGVRWWLATAVILWGIVMMCMGFVKTPQQLIATRALLGIFEASLFPGAAFLIACWYPRKSMATRNTAFYFTSTAIGGLSSILAWGISQMNGTANMAGWRWIFIIEGLLTICIGVVAYFFLQDFPDKATFLNEHERHVMVTRIQRDRGDATPDPLTLRKALNYLIDPKIWLFSIMFAGTTLASYSMAFFLPTILQQMGFSNALSQILYAPPKIWGIFPGIAIAWWSDKTHQRAAGIVLNAILLIIGTCMFSQLGNDQKVARYAGTWLAFGGATGNVPLIIAWAQTSIREQSKRGFNSAILIAFGGVGGILSGVLFIESEAKAGYPTGIWSTIGFNAFVAVMALVFKVWMTIQNRRADRGDVVLEGHPEFRYQA</sequence>
<feature type="transmembrane region" description="Helical" evidence="7">
    <location>
        <begin position="169"/>
        <end position="189"/>
    </location>
</feature>
<dbReference type="VEuPathDB" id="FungiDB:A1Q1_08313"/>
<gene>
    <name evidence="9" type="ORF">A1Q1_08313</name>
</gene>
<dbReference type="Gene3D" id="1.20.1250.20">
    <property type="entry name" value="MFS general substrate transporter like domains"/>
    <property type="match status" value="2"/>
</dbReference>
<dbReference type="InterPro" id="IPR020846">
    <property type="entry name" value="MFS_dom"/>
</dbReference>
<evidence type="ECO:0000256" key="5">
    <source>
        <dbReference type="ARBA" id="ARBA00023136"/>
    </source>
</evidence>
<dbReference type="FunFam" id="1.20.1250.20:FF:000013">
    <property type="entry name" value="MFS general substrate transporter"/>
    <property type="match status" value="1"/>
</dbReference>
<feature type="domain" description="Major facilitator superfamily (MFS) profile" evidence="8">
    <location>
        <begin position="68"/>
        <end position="486"/>
    </location>
</feature>
<dbReference type="KEGG" id="tasa:A1Q1_08313"/>